<evidence type="ECO:0000256" key="10">
    <source>
        <dbReference type="ARBA" id="ARBA00023224"/>
    </source>
</evidence>
<feature type="transmembrane region" description="Helical" evidence="12">
    <location>
        <begin position="189"/>
        <end position="220"/>
    </location>
</feature>
<sequence>MNNVTEFILLGLTQNPDAQKLLFAVFIVIYFLTMAGNLLIVVTITTSRALGSPMYFFLSFLAFIDSCCSSAMAPKMIFDLLAEKKTISFGGCMTQLFAEHFFGGVEIILLTVMAYDRYVAICKPLHYTITMNRRACGLLVATAWAGGFLHALIQILFIVWLPFCGPNVIDHFICDLFPLLKLSCSDTHIFGLLVAANSGLMCLLIFSILTTSYLLILYSLRTHSPEGQRKALSTWFVHSFIQTILTVQLPFCGPNLIDHYFCDVHPLLKLACTETYMVGLIVIANSGMISLSCFVILMGSYIVILLSFKTRSSEGRRKALSTCASHITVVILFFVPCLFIYLRPSTTFTEDKMVAVFYTIITPMLNPLIYTLRNTEVKNAMKRLWVGRLLDRNKRDSGVKLSGAGIACIVPVSKRVAGNKSVVTS</sequence>
<feature type="transmembrane region" description="Helical" evidence="12">
    <location>
        <begin position="276"/>
        <end position="308"/>
    </location>
</feature>
<dbReference type="CDD" id="cd15939">
    <property type="entry name" value="7tmA_OR4A-like"/>
    <property type="match status" value="1"/>
</dbReference>
<evidence type="ECO:0000256" key="1">
    <source>
        <dbReference type="ARBA" id="ARBA00003929"/>
    </source>
</evidence>
<accession>A0A667HJN0</accession>
<keyword evidence="3" id="KW-0716">Sensory transduction</keyword>
<dbReference type="Ensembl" id="ENSLCNT00005012794.1">
    <property type="protein sequence ID" value="ENSLCNP00005011415.1"/>
    <property type="gene ID" value="ENSLCNG00005007471.1"/>
</dbReference>
<dbReference type="PANTHER" id="PTHR48002">
    <property type="entry name" value="OLFACTORY RECEPTOR"/>
    <property type="match status" value="1"/>
</dbReference>
<feature type="transmembrane region" description="Helical" evidence="12">
    <location>
        <begin position="320"/>
        <end position="342"/>
    </location>
</feature>
<dbReference type="AlphaFoldDB" id="A0A667HJN0"/>
<protein>
    <submittedName>
        <fullName evidence="14">Olfactory receptor family 4 subfamily C member 5 (gene/pseudogene)</fullName>
    </submittedName>
</protein>
<comment type="similarity">
    <text evidence="11">Belongs to the G-protein coupled receptor 1 family.</text>
</comment>
<dbReference type="PROSITE" id="PS50262">
    <property type="entry name" value="G_PROTEIN_RECEP_F1_2"/>
    <property type="match status" value="1"/>
</dbReference>
<evidence type="ECO:0000256" key="11">
    <source>
        <dbReference type="RuleBase" id="RU000688"/>
    </source>
</evidence>
<dbReference type="PRINTS" id="PR00245">
    <property type="entry name" value="OLFACTORYR"/>
</dbReference>
<comment type="function">
    <text evidence="1">Putative odorant or sperm cell receptor.</text>
</comment>
<evidence type="ECO:0000256" key="8">
    <source>
        <dbReference type="ARBA" id="ARBA00023136"/>
    </source>
</evidence>
<keyword evidence="7 11" id="KW-0297">G-protein coupled receptor</keyword>
<feature type="transmembrane region" description="Helical" evidence="12">
    <location>
        <begin position="232"/>
        <end position="251"/>
    </location>
</feature>
<dbReference type="FunFam" id="1.20.1070.10:FF:000998">
    <property type="entry name" value="Olfactory receptor 1260"/>
    <property type="match status" value="1"/>
</dbReference>
<evidence type="ECO:0000256" key="12">
    <source>
        <dbReference type="SAM" id="Phobius"/>
    </source>
</evidence>
<keyword evidence="10 11" id="KW-0807">Transducer</keyword>
<dbReference type="SUPFAM" id="SSF81321">
    <property type="entry name" value="Family A G protein-coupled receptor-like"/>
    <property type="match status" value="2"/>
</dbReference>
<feature type="transmembrane region" description="Helical" evidence="12">
    <location>
        <begin position="354"/>
        <end position="372"/>
    </location>
</feature>
<reference evidence="14" key="2">
    <citation type="submission" date="2025-09" db="UniProtKB">
        <authorList>
            <consortium name="Ensembl"/>
        </authorList>
    </citation>
    <scope>IDENTIFICATION</scope>
</reference>
<name>A0A667HJN0_LYNCA</name>
<evidence type="ECO:0000256" key="4">
    <source>
        <dbReference type="ARBA" id="ARBA00022692"/>
    </source>
</evidence>
<keyword evidence="4 11" id="KW-0812">Transmembrane</keyword>
<feature type="transmembrane region" description="Helical" evidence="12">
    <location>
        <begin position="20"/>
        <end position="42"/>
    </location>
</feature>
<dbReference type="PRINTS" id="PR00237">
    <property type="entry name" value="GPCRRHODOPSN"/>
</dbReference>
<evidence type="ECO:0000256" key="7">
    <source>
        <dbReference type="ARBA" id="ARBA00023040"/>
    </source>
</evidence>
<evidence type="ECO:0000256" key="3">
    <source>
        <dbReference type="ARBA" id="ARBA00022606"/>
    </source>
</evidence>
<dbReference type="FunFam" id="1.20.1070.10:FF:000007">
    <property type="entry name" value="Olfactory receptor"/>
    <property type="match status" value="1"/>
</dbReference>
<evidence type="ECO:0000313" key="14">
    <source>
        <dbReference type="Ensembl" id="ENSLCNP00005011415.1"/>
    </source>
</evidence>
<dbReference type="InterPro" id="IPR050427">
    <property type="entry name" value="Olfactory_Receptors"/>
</dbReference>
<feature type="transmembrane region" description="Helical" evidence="12">
    <location>
        <begin position="54"/>
        <end position="73"/>
    </location>
</feature>
<dbReference type="Gene3D" id="1.20.1070.10">
    <property type="entry name" value="Rhodopsin 7-helix transmembrane proteins"/>
    <property type="match status" value="2"/>
</dbReference>
<evidence type="ECO:0000256" key="5">
    <source>
        <dbReference type="ARBA" id="ARBA00022725"/>
    </source>
</evidence>
<feature type="transmembrane region" description="Helical" evidence="12">
    <location>
        <begin position="136"/>
        <end position="161"/>
    </location>
</feature>
<keyword evidence="15" id="KW-1185">Reference proteome</keyword>
<dbReference type="Pfam" id="PF13853">
    <property type="entry name" value="7tm_4"/>
    <property type="match status" value="2"/>
</dbReference>
<dbReference type="GO" id="GO:0005886">
    <property type="term" value="C:plasma membrane"/>
    <property type="evidence" value="ECO:0007669"/>
    <property type="project" value="UniProtKB-ARBA"/>
</dbReference>
<proteinExistence type="inferred from homology"/>
<organism evidence="14 15">
    <name type="scientific">Lynx canadensis</name>
    <name type="common">Canada lynx</name>
    <name type="synonym">Felis canadensis</name>
    <dbReference type="NCBI Taxonomy" id="61383"/>
    <lineage>
        <taxon>Eukaryota</taxon>
        <taxon>Metazoa</taxon>
        <taxon>Chordata</taxon>
        <taxon>Craniata</taxon>
        <taxon>Vertebrata</taxon>
        <taxon>Euteleostomi</taxon>
        <taxon>Mammalia</taxon>
        <taxon>Eutheria</taxon>
        <taxon>Laurasiatheria</taxon>
        <taxon>Carnivora</taxon>
        <taxon>Feliformia</taxon>
        <taxon>Felidae</taxon>
        <taxon>Felinae</taxon>
        <taxon>Lynx</taxon>
    </lineage>
</organism>
<evidence type="ECO:0000259" key="13">
    <source>
        <dbReference type="PROSITE" id="PS50262"/>
    </source>
</evidence>
<evidence type="ECO:0000256" key="2">
    <source>
        <dbReference type="ARBA" id="ARBA00004141"/>
    </source>
</evidence>
<evidence type="ECO:0000256" key="6">
    <source>
        <dbReference type="ARBA" id="ARBA00022989"/>
    </source>
</evidence>
<keyword evidence="6 12" id="KW-1133">Transmembrane helix</keyword>
<reference evidence="14" key="1">
    <citation type="submission" date="2025-08" db="UniProtKB">
        <authorList>
            <consortium name="Ensembl"/>
        </authorList>
    </citation>
    <scope>IDENTIFICATION</scope>
</reference>
<dbReference type="GO" id="GO:0004984">
    <property type="term" value="F:olfactory receptor activity"/>
    <property type="evidence" value="ECO:0007669"/>
    <property type="project" value="InterPro"/>
</dbReference>
<keyword evidence="8 12" id="KW-0472">Membrane</keyword>
<keyword evidence="5" id="KW-0552">Olfaction</keyword>
<keyword evidence="9 11" id="KW-0675">Receptor</keyword>
<dbReference type="Proteomes" id="UP000472241">
    <property type="component" value="Unplaced"/>
</dbReference>
<dbReference type="InterPro" id="IPR000725">
    <property type="entry name" value="Olfact_rcpt"/>
</dbReference>
<evidence type="ECO:0000313" key="15">
    <source>
        <dbReference type="Proteomes" id="UP000472241"/>
    </source>
</evidence>
<dbReference type="InterPro" id="IPR017452">
    <property type="entry name" value="GPCR_Rhodpsn_7TM"/>
</dbReference>
<dbReference type="GO" id="GO:0004930">
    <property type="term" value="F:G protein-coupled receptor activity"/>
    <property type="evidence" value="ECO:0007669"/>
    <property type="project" value="UniProtKB-KW"/>
</dbReference>
<evidence type="ECO:0000256" key="9">
    <source>
        <dbReference type="ARBA" id="ARBA00023170"/>
    </source>
</evidence>
<comment type="subcellular location">
    <subcellularLocation>
        <location evidence="2">Membrane</location>
        <topology evidence="2">Multi-pass membrane protein</topology>
    </subcellularLocation>
</comment>
<dbReference type="PROSITE" id="PS00237">
    <property type="entry name" value="G_PROTEIN_RECEP_F1_1"/>
    <property type="match status" value="1"/>
</dbReference>
<feature type="transmembrane region" description="Helical" evidence="12">
    <location>
        <begin position="93"/>
        <end position="115"/>
    </location>
</feature>
<dbReference type="InterPro" id="IPR000276">
    <property type="entry name" value="GPCR_Rhodpsn"/>
</dbReference>
<feature type="domain" description="G-protein coupled receptors family 1 profile" evidence="13">
    <location>
        <begin position="36"/>
        <end position="370"/>
    </location>
</feature>